<feature type="compositionally biased region" description="Low complexity" evidence="1">
    <location>
        <begin position="139"/>
        <end position="159"/>
    </location>
</feature>
<evidence type="ECO:0000256" key="1">
    <source>
        <dbReference type="SAM" id="MobiDB-lite"/>
    </source>
</evidence>
<evidence type="ECO:0000313" key="4">
    <source>
        <dbReference type="EMBL" id="TDZ14000.1"/>
    </source>
</evidence>
<dbReference type="AlphaFoldDB" id="A0A4R8PN16"/>
<evidence type="ECO:0000259" key="3">
    <source>
        <dbReference type="Pfam" id="PF20237"/>
    </source>
</evidence>
<protein>
    <recommendedName>
        <fullName evidence="3">DUF6594 domain-containing protein</fullName>
    </recommendedName>
</protein>
<accession>A0A4R8PN16</accession>
<keyword evidence="2" id="KW-0812">Transmembrane</keyword>
<dbReference type="EMBL" id="QAPG01010709">
    <property type="protein sequence ID" value="TDZ14000.1"/>
    <property type="molecule type" value="Genomic_DNA"/>
</dbReference>
<dbReference type="PANTHER" id="PTHR34502">
    <property type="entry name" value="DUF6594 DOMAIN-CONTAINING PROTEIN-RELATED"/>
    <property type="match status" value="1"/>
</dbReference>
<evidence type="ECO:0000313" key="5">
    <source>
        <dbReference type="Proteomes" id="UP000295083"/>
    </source>
</evidence>
<gene>
    <name evidence="4" type="ORF">C8035_v002980</name>
</gene>
<name>A0A4R8PN16_9PEZI</name>
<keyword evidence="2" id="KW-0472">Membrane</keyword>
<feature type="compositionally biased region" description="Polar residues" evidence="1">
    <location>
        <begin position="20"/>
        <end position="31"/>
    </location>
</feature>
<feature type="domain" description="DUF6594" evidence="3">
    <location>
        <begin position="326"/>
        <end position="558"/>
    </location>
</feature>
<comment type="caution">
    <text evidence="4">The sequence shown here is derived from an EMBL/GenBank/DDBJ whole genome shotgun (WGS) entry which is preliminary data.</text>
</comment>
<feature type="region of interest" description="Disordered" evidence="1">
    <location>
        <begin position="138"/>
        <end position="181"/>
    </location>
</feature>
<proteinExistence type="predicted"/>
<dbReference type="InterPro" id="IPR046529">
    <property type="entry name" value="DUF6594"/>
</dbReference>
<feature type="compositionally biased region" description="Low complexity" evidence="1">
    <location>
        <begin position="220"/>
        <end position="241"/>
    </location>
</feature>
<feature type="region of interest" description="Disordered" evidence="1">
    <location>
        <begin position="474"/>
        <end position="496"/>
    </location>
</feature>
<feature type="transmembrane region" description="Helical" evidence="2">
    <location>
        <begin position="571"/>
        <end position="593"/>
    </location>
</feature>
<dbReference type="Proteomes" id="UP000295083">
    <property type="component" value="Unassembled WGS sequence"/>
</dbReference>
<evidence type="ECO:0000256" key="2">
    <source>
        <dbReference type="SAM" id="Phobius"/>
    </source>
</evidence>
<feature type="compositionally biased region" description="Polar residues" evidence="1">
    <location>
        <begin position="59"/>
        <end position="84"/>
    </location>
</feature>
<reference evidence="4 5" key="1">
    <citation type="submission" date="2018-11" db="EMBL/GenBank/DDBJ databases">
        <title>Genome sequence and assembly of Colletotrichum spinosum.</title>
        <authorList>
            <person name="Gan P."/>
            <person name="Shirasu K."/>
        </authorList>
    </citation>
    <scope>NUCLEOTIDE SEQUENCE [LARGE SCALE GENOMIC DNA]</scope>
    <source>
        <strain evidence="4 5">CBS 515.97</strain>
    </source>
</reference>
<dbReference type="Pfam" id="PF20237">
    <property type="entry name" value="DUF6594"/>
    <property type="match status" value="1"/>
</dbReference>
<feature type="transmembrane region" description="Helical" evidence="2">
    <location>
        <begin position="540"/>
        <end position="559"/>
    </location>
</feature>
<keyword evidence="2" id="KW-1133">Transmembrane helix</keyword>
<organism evidence="4 5">
    <name type="scientific">Colletotrichum spinosum</name>
    <dbReference type="NCBI Taxonomy" id="1347390"/>
    <lineage>
        <taxon>Eukaryota</taxon>
        <taxon>Fungi</taxon>
        <taxon>Dikarya</taxon>
        <taxon>Ascomycota</taxon>
        <taxon>Pezizomycotina</taxon>
        <taxon>Sordariomycetes</taxon>
        <taxon>Hypocreomycetidae</taxon>
        <taxon>Glomerellales</taxon>
        <taxon>Glomerellaceae</taxon>
        <taxon>Colletotrichum</taxon>
        <taxon>Colletotrichum orbiculare species complex</taxon>
    </lineage>
</organism>
<sequence>MSATYHPRSIDGVSIPLPESQKQSSHWSASNLDDKLAHGSDAMKTAAADASVKDHDNSHIQPGNPSSARSRQRSATVRKTSPPSQHAGLDAKMTVAKPQCAADPESSLDETIVDDLEGDSLATPTSPSAPTFTNFAALTGRTHGSGSSSGSGSTITQSSHPRRRSELHPQQPVYRPHHTQHPGAAVGVMHYLDADSPNITPELVQRSIDHSYWRMASGPSFQSPSTRSASSTTSSFQSDVFSELDHETDRSSSPDHSAFGDSPHVPGTFDTPRQRGYRNYGTPEMPRGTANLPHLPPNALQPRIPGMYQGHPKHLPRAEKLPLTGYELMASKLCGGEGEMSIKPIYRRFEALNHRLLLHLQDELAELEEQLHRLDTADTQNRRTQSGIFPASRRQEAIAPGELQWHKTDILGKIGFKLTQYNQVLCSFKETQSLPPAFPRDIESYRAYLSTQTPIVEIETRFLDPAEDLISLSRTSPPAETADNKPVSQTLFPAPKSQKSRKVKASLLNSYPMAITLSFAAAFLLPVLTFAAIPGFMGRMAVVLLVAVGAAVVAVQAGIFGTVKDRTTTQAAAQGLLISGIYVGVMAVVAGMFG</sequence>
<dbReference type="PANTHER" id="PTHR34502:SF6">
    <property type="entry name" value="DUF6594 DOMAIN-CONTAINING PROTEIN"/>
    <property type="match status" value="1"/>
</dbReference>
<feature type="compositionally biased region" description="Basic and acidic residues" evidence="1">
    <location>
        <begin position="243"/>
        <end position="253"/>
    </location>
</feature>
<feature type="region of interest" description="Disordered" evidence="1">
    <location>
        <begin position="1"/>
        <end position="108"/>
    </location>
</feature>
<feature type="region of interest" description="Disordered" evidence="1">
    <location>
        <begin position="218"/>
        <end position="281"/>
    </location>
</feature>
<feature type="transmembrane region" description="Helical" evidence="2">
    <location>
        <begin position="511"/>
        <end position="533"/>
    </location>
</feature>
<keyword evidence="5" id="KW-1185">Reference proteome</keyword>